<name>A0A5P1FJA0_ASPOF</name>
<dbReference type="FunFam" id="1.10.10.10:FF:000073">
    <property type="entry name" value="E2F transcription factor 8"/>
    <property type="match status" value="1"/>
</dbReference>
<evidence type="ECO:0000256" key="2">
    <source>
        <dbReference type="ARBA" id="ARBA00010940"/>
    </source>
</evidence>
<evidence type="ECO:0000256" key="3">
    <source>
        <dbReference type="ARBA" id="ARBA00022491"/>
    </source>
</evidence>
<feature type="domain" description="E2F/DP family winged-helix DNA-binding" evidence="11">
    <location>
        <begin position="21"/>
        <end position="86"/>
    </location>
</feature>
<evidence type="ECO:0000256" key="10">
    <source>
        <dbReference type="SAM" id="MobiDB-lite"/>
    </source>
</evidence>
<evidence type="ECO:0000256" key="8">
    <source>
        <dbReference type="ARBA" id="ARBA00023306"/>
    </source>
</evidence>
<organism evidence="12 13">
    <name type="scientific">Asparagus officinalis</name>
    <name type="common">Garden asparagus</name>
    <dbReference type="NCBI Taxonomy" id="4686"/>
    <lineage>
        <taxon>Eukaryota</taxon>
        <taxon>Viridiplantae</taxon>
        <taxon>Streptophyta</taxon>
        <taxon>Embryophyta</taxon>
        <taxon>Tracheophyta</taxon>
        <taxon>Spermatophyta</taxon>
        <taxon>Magnoliopsida</taxon>
        <taxon>Liliopsida</taxon>
        <taxon>Asparagales</taxon>
        <taxon>Asparagaceae</taxon>
        <taxon>Asparagoideae</taxon>
        <taxon>Asparagus</taxon>
    </lineage>
</organism>
<dbReference type="Gramene" id="ONK76660">
    <property type="protein sequence ID" value="ONK76660"/>
    <property type="gene ID" value="A4U43_C03F30690"/>
</dbReference>
<comment type="similarity">
    <text evidence="2 9">Belongs to the E2F/DP family.</text>
</comment>
<dbReference type="InterPro" id="IPR015633">
    <property type="entry name" value="E2F"/>
</dbReference>
<comment type="subcellular location">
    <subcellularLocation>
        <location evidence="1 9">Nucleus</location>
    </subcellularLocation>
</comment>
<dbReference type="GO" id="GO:0090575">
    <property type="term" value="C:RNA polymerase II transcription regulator complex"/>
    <property type="evidence" value="ECO:0007669"/>
    <property type="project" value="TreeGrafter"/>
</dbReference>
<dbReference type="AlphaFoldDB" id="A0A5P1FJA0"/>
<dbReference type="GO" id="GO:0000981">
    <property type="term" value="F:DNA-binding transcription factor activity, RNA polymerase II-specific"/>
    <property type="evidence" value="ECO:0007669"/>
    <property type="project" value="TreeGrafter"/>
</dbReference>
<dbReference type="SMART" id="SM01372">
    <property type="entry name" value="E2F_TDP"/>
    <property type="match status" value="2"/>
</dbReference>
<dbReference type="Gene3D" id="1.10.10.10">
    <property type="entry name" value="Winged helix-like DNA-binding domain superfamily/Winged helix DNA-binding domain"/>
    <property type="match status" value="2"/>
</dbReference>
<evidence type="ECO:0000256" key="4">
    <source>
        <dbReference type="ARBA" id="ARBA00023015"/>
    </source>
</evidence>
<feature type="domain" description="E2F/DP family winged-helix DNA-binding" evidence="11">
    <location>
        <begin position="153"/>
        <end position="237"/>
    </location>
</feature>
<evidence type="ECO:0000313" key="13">
    <source>
        <dbReference type="Proteomes" id="UP000243459"/>
    </source>
</evidence>
<evidence type="ECO:0000259" key="11">
    <source>
        <dbReference type="SMART" id="SM01372"/>
    </source>
</evidence>
<dbReference type="Proteomes" id="UP000243459">
    <property type="component" value="Chromosome 3"/>
</dbReference>
<evidence type="ECO:0000313" key="12">
    <source>
        <dbReference type="EMBL" id="ONK76660.1"/>
    </source>
</evidence>
<keyword evidence="3" id="KW-0678">Repressor</keyword>
<dbReference type="PANTHER" id="PTHR12081:SF7">
    <property type="entry name" value="TRANSCRIPTION FACTOR EFL-3"/>
    <property type="match status" value="1"/>
</dbReference>
<keyword evidence="6 9" id="KW-0804">Transcription</keyword>
<sequence>MSSSSSTFFECEAPSHHSYSRKQKSLGLLCSNFVSLYEGKEVESVCLDDAARRLGVERRRIYDIVNVLESVGILARKAKNKYSWIGFSGIPMALEMLKEEALISGCSGYAIEARSSKIEDLEDDGDDKSLDQNGDNGVEKPNSSKGKSVNDNRREKSLGVLTENFVKMFLISDVDTVLLDEAAKLLLGDVHNPSQPKSNSAAKVRRLYDIANVLSSLNLIEKTHHIETRKPAFRWLGLKRKPSAVTVSLQPSSMASCKRAFGADITNVELTKRSKSISLAEKKPVRVYSDGMKEYNVSAQKQFQTSKGYVFGPFSPSAMSKRDEQNEEKQSKNVQNWETMASSFRPTYQNPVLSEMFAHYLESWNRWYAEIAQVTYRG</sequence>
<proteinExistence type="inferred from homology"/>
<keyword evidence="8" id="KW-0131">Cell cycle</keyword>
<gene>
    <name evidence="12" type="ORF">A4U43_C03F30690</name>
</gene>
<evidence type="ECO:0000256" key="1">
    <source>
        <dbReference type="ARBA" id="ARBA00004123"/>
    </source>
</evidence>
<evidence type="ECO:0000256" key="6">
    <source>
        <dbReference type="ARBA" id="ARBA00023163"/>
    </source>
</evidence>
<keyword evidence="5 9" id="KW-0238">DNA-binding</keyword>
<dbReference type="EMBL" id="CM007383">
    <property type="protein sequence ID" value="ONK76660.1"/>
    <property type="molecule type" value="Genomic_DNA"/>
</dbReference>
<dbReference type="SUPFAM" id="SSF46785">
    <property type="entry name" value="Winged helix' DNA-binding domain"/>
    <property type="match status" value="2"/>
</dbReference>
<evidence type="ECO:0000256" key="7">
    <source>
        <dbReference type="ARBA" id="ARBA00023242"/>
    </source>
</evidence>
<dbReference type="InterPro" id="IPR003316">
    <property type="entry name" value="E2F_WHTH_DNA-bd_dom"/>
</dbReference>
<protein>
    <recommendedName>
        <fullName evidence="11">E2F/DP family winged-helix DNA-binding domain-containing protein</fullName>
    </recommendedName>
</protein>
<accession>A0A5P1FJA0</accession>
<dbReference type="OrthoDB" id="5318at2759"/>
<evidence type="ECO:0000256" key="9">
    <source>
        <dbReference type="RuleBase" id="RU003796"/>
    </source>
</evidence>
<keyword evidence="7 9" id="KW-0539">Nucleus</keyword>
<dbReference type="InterPro" id="IPR036390">
    <property type="entry name" value="WH_DNA-bd_sf"/>
</dbReference>
<dbReference type="GO" id="GO:0000978">
    <property type="term" value="F:RNA polymerase II cis-regulatory region sequence-specific DNA binding"/>
    <property type="evidence" value="ECO:0007669"/>
    <property type="project" value="InterPro"/>
</dbReference>
<keyword evidence="4 9" id="KW-0805">Transcription regulation</keyword>
<dbReference type="FunFam" id="1.10.10.10:FF:000295">
    <property type="entry name" value="E2F transcription factor-like E2FE"/>
    <property type="match status" value="1"/>
</dbReference>
<feature type="region of interest" description="Disordered" evidence="10">
    <location>
        <begin position="120"/>
        <end position="152"/>
    </location>
</feature>
<dbReference type="OMA" id="HRFYINE"/>
<keyword evidence="13" id="KW-1185">Reference proteome</keyword>
<dbReference type="PANTHER" id="PTHR12081">
    <property type="entry name" value="TRANSCRIPTION FACTOR E2F"/>
    <property type="match status" value="1"/>
</dbReference>
<dbReference type="Pfam" id="PF02319">
    <property type="entry name" value="WHD_E2F_TDP"/>
    <property type="match status" value="2"/>
</dbReference>
<reference evidence="13" key="1">
    <citation type="journal article" date="2017" name="Nat. Commun.">
        <title>The asparagus genome sheds light on the origin and evolution of a young Y chromosome.</title>
        <authorList>
            <person name="Harkess A."/>
            <person name="Zhou J."/>
            <person name="Xu C."/>
            <person name="Bowers J.E."/>
            <person name="Van der Hulst R."/>
            <person name="Ayyampalayam S."/>
            <person name="Mercati F."/>
            <person name="Riccardi P."/>
            <person name="McKain M.R."/>
            <person name="Kakrana A."/>
            <person name="Tang H."/>
            <person name="Ray J."/>
            <person name="Groenendijk J."/>
            <person name="Arikit S."/>
            <person name="Mathioni S.M."/>
            <person name="Nakano M."/>
            <person name="Shan H."/>
            <person name="Telgmann-Rauber A."/>
            <person name="Kanno A."/>
            <person name="Yue Z."/>
            <person name="Chen H."/>
            <person name="Li W."/>
            <person name="Chen Y."/>
            <person name="Xu X."/>
            <person name="Zhang Y."/>
            <person name="Luo S."/>
            <person name="Chen H."/>
            <person name="Gao J."/>
            <person name="Mao Z."/>
            <person name="Pires J.C."/>
            <person name="Luo M."/>
            <person name="Kudrna D."/>
            <person name="Wing R.A."/>
            <person name="Meyers B.C."/>
            <person name="Yi K."/>
            <person name="Kong H."/>
            <person name="Lavrijsen P."/>
            <person name="Sunseri F."/>
            <person name="Falavigna A."/>
            <person name="Ye Y."/>
            <person name="Leebens-Mack J.H."/>
            <person name="Chen G."/>
        </authorList>
    </citation>
    <scope>NUCLEOTIDE SEQUENCE [LARGE SCALE GENOMIC DNA]</scope>
    <source>
        <strain evidence="13">cv. DH0086</strain>
    </source>
</reference>
<evidence type="ECO:0000256" key="5">
    <source>
        <dbReference type="ARBA" id="ARBA00023125"/>
    </source>
</evidence>
<dbReference type="InterPro" id="IPR036388">
    <property type="entry name" value="WH-like_DNA-bd_sf"/>
</dbReference>